<keyword evidence="14" id="KW-1185">Reference proteome</keyword>
<keyword evidence="5 10" id="KW-0547">Nucleotide-binding</keyword>
<dbReference type="STRING" id="40998.A0A2P8AJI1"/>
<proteinExistence type="inferred from homology"/>
<keyword evidence="6" id="KW-0418">Kinase</keyword>
<dbReference type="SUPFAM" id="SSF56112">
    <property type="entry name" value="Protein kinase-like (PK-like)"/>
    <property type="match status" value="1"/>
</dbReference>
<dbReference type="InterPro" id="IPR000719">
    <property type="entry name" value="Prot_kinase_dom"/>
</dbReference>
<evidence type="ECO:0000313" key="14">
    <source>
        <dbReference type="Proteomes" id="UP000243723"/>
    </source>
</evidence>
<feature type="region of interest" description="Disordered" evidence="11">
    <location>
        <begin position="1"/>
        <end position="20"/>
    </location>
</feature>
<feature type="region of interest" description="Disordered" evidence="11">
    <location>
        <begin position="949"/>
        <end position="976"/>
    </location>
</feature>
<dbReference type="InterPro" id="IPR017441">
    <property type="entry name" value="Protein_kinase_ATP_BS"/>
</dbReference>
<dbReference type="PANTHER" id="PTHR48012">
    <property type="entry name" value="STERILE20-LIKE KINASE, ISOFORM B-RELATED"/>
    <property type="match status" value="1"/>
</dbReference>
<feature type="compositionally biased region" description="Low complexity" evidence="11">
    <location>
        <begin position="872"/>
        <end position="883"/>
    </location>
</feature>
<feature type="compositionally biased region" description="Basic and acidic residues" evidence="11">
    <location>
        <begin position="741"/>
        <end position="753"/>
    </location>
</feature>
<evidence type="ECO:0000256" key="6">
    <source>
        <dbReference type="ARBA" id="ARBA00022777"/>
    </source>
</evidence>
<dbReference type="PROSITE" id="PS50011">
    <property type="entry name" value="PROTEIN_KINASE_DOM"/>
    <property type="match status" value="1"/>
</dbReference>
<evidence type="ECO:0000259" key="12">
    <source>
        <dbReference type="PROSITE" id="PS50011"/>
    </source>
</evidence>
<evidence type="ECO:0000256" key="9">
    <source>
        <dbReference type="ARBA" id="ARBA00048679"/>
    </source>
</evidence>
<dbReference type="InterPro" id="IPR008271">
    <property type="entry name" value="Ser/Thr_kinase_AS"/>
</dbReference>
<evidence type="ECO:0000256" key="4">
    <source>
        <dbReference type="ARBA" id="ARBA00022679"/>
    </source>
</evidence>
<dbReference type="PROSITE" id="PS00107">
    <property type="entry name" value="PROTEIN_KINASE_ATP"/>
    <property type="match status" value="1"/>
</dbReference>
<evidence type="ECO:0000256" key="8">
    <source>
        <dbReference type="ARBA" id="ARBA00047899"/>
    </source>
</evidence>
<keyword evidence="4" id="KW-0808">Transferase</keyword>
<keyword evidence="7 10" id="KW-0067">ATP-binding</keyword>
<evidence type="ECO:0000256" key="5">
    <source>
        <dbReference type="ARBA" id="ARBA00022741"/>
    </source>
</evidence>
<evidence type="ECO:0000256" key="10">
    <source>
        <dbReference type="PROSITE-ProRule" id="PRU10141"/>
    </source>
</evidence>
<dbReference type="OrthoDB" id="248923at2759"/>
<dbReference type="Gene3D" id="3.30.200.20">
    <property type="entry name" value="Phosphorylase Kinase, domain 1"/>
    <property type="match status" value="1"/>
</dbReference>
<comment type="caution">
    <text evidence="13">The sequence shown here is derived from an EMBL/GenBank/DDBJ whole genome shotgun (WGS) entry which is preliminary data.</text>
</comment>
<evidence type="ECO:0000256" key="1">
    <source>
        <dbReference type="ARBA" id="ARBA00008874"/>
    </source>
</evidence>
<dbReference type="PANTHER" id="PTHR48012:SF10">
    <property type="entry name" value="FI20177P1"/>
    <property type="match status" value="1"/>
</dbReference>
<evidence type="ECO:0000313" key="13">
    <source>
        <dbReference type="EMBL" id="PSK60632.1"/>
    </source>
</evidence>
<dbReference type="InterPro" id="IPR011009">
    <property type="entry name" value="Kinase-like_dom_sf"/>
</dbReference>
<comment type="similarity">
    <text evidence="1">Belongs to the protein kinase superfamily. STE Ser/Thr protein kinase family. STE20 subfamily.</text>
</comment>
<dbReference type="InterPro" id="IPR050629">
    <property type="entry name" value="STE20/SPS1-PAK"/>
</dbReference>
<dbReference type="SMART" id="SM00220">
    <property type="entry name" value="S_TKc"/>
    <property type="match status" value="1"/>
</dbReference>
<evidence type="ECO:0000256" key="11">
    <source>
        <dbReference type="SAM" id="MobiDB-lite"/>
    </source>
</evidence>
<feature type="region of interest" description="Disordered" evidence="11">
    <location>
        <begin position="741"/>
        <end position="795"/>
    </location>
</feature>
<feature type="binding site" evidence="10">
    <location>
        <position position="72"/>
    </location>
    <ligand>
        <name>ATP</name>
        <dbReference type="ChEBI" id="CHEBI:30616"/>
    </ligand>
</feature>
<dbReference type="Pfam" id="PF00069">
    <property type="entry name" value="Pkinase"/>
    <property type="match status" value="1"/>
</dbReference>
<feature type="region of interest" description="Disordered" evidence="11">
    <location>
        <begin position="629"/>
        <end position="657"/>
    </location>
</feature>
<dbReference type="GO" id="GO:0005524">
    <property type="term" value="F:ATP binding"/>
    <property type="evidence" value="ECO:0007669"/>
    <property type="project" value="UniProtKB-UniRule"/>
</dbReference>
<dbReference type="GO" id="GO:0004674">
    <property type="term" value="F:protein serine/threonine kinase activity"/>
    <property type="evidence" value="ECO:0007669"/>
    <property type="project" value="UniProtKB-KW"/>
</dbReference>
<comment type="catalytic activity">
    <reaction evidence="8">
        <text>L-threonyl-[protein] + ATP = O-phospho-L-threonyl-[protein] + ADP + H(+)</text>
        <dbReference type="Rhea" id="RHEA:46608"/>
        <dbReference type="Rhea" id="RHEA-COMP:11060"/>
        <dbReference type="Rhea" id="RHEA-COMP:11605"/>
        <dbReference type="ChEBI" id="CHEBI:15378"/>
        <dbReference type="ChEBI" id="CHEBI:30013"/>
        <dbReference type="ChEBI" id="CHEBI:30616"/>
        <dbReference type="ChEBI" id="CHEBI:61977"/>
        <dbReference type="ChEBI" id="CHEBI:456216"/>
        <dbReference type="EC" id="2.7.11.1"/>
    </reaction>
</comment>
<comment type="catalytic activity">
    <reaction evidence="9">
        <text>L-seryl-[protein] + ATP = O-phospho-L-seryl-[protein] + ADP + H(+)</text>
        <dbReference type="Rhea" id="RHEA:17989"/>
        <dbReference type="Rhea" id="RHEA-COMP:9863"/>
        <dbReference type="Rhea" id="RHEA-COMP:11604"/>
        <dbReference type="ChEBI" id="CHEBI:15378"/>
        <dbReference type="ChEBI" id="CHEBI:29999"/>
        <dbReference type="ChEBI" id="CHEBI:30616"/>
        <dbReference type="ChEBI" id="CHEBI:83421"/>
        <dbReference type="ChEBI" id="CHEBI:456216"/>
        <dbReference type="EC" id="2.7.11.1"/>
    </reaction>
</comment>
<protein>
    <recommendedName>
        <fullName evidence="2">non-specific serine/threonine protein kinase</fullName>
        <ecNumber evidence="2">2.7.11.1</ecNumber>
    </recommendedName>
</protein>
<dbReference type="AlphaFoldDB" id="A0A2P8AJI1"/>
<dbReference type="GO" id="GO:0005737">
    <property type="term" value="C:cytoplasm"/>
    <property type="evidence" value="ECO:0007669"/>
    <property type="project" value="TreeGrafter"/>
</dbReference>
<reference evidence="13 14" key="1">
    <citation type="submission" date="2017-05" db="EMBL/GenBank/DDBJ databases">
        <title>Draft genome sequence of Elsinoe australis.</title>
        <authorList>
            <person name="Cheng Q."/>
        </authorList>
    </citation>
    <scope>NUCLEOTIDE SEQUENCE [LARGE SCALE GENOMIC DNA]</scope>
    <source>
        <strain evidence="13 14">NL1</strain>
    </source>
</reference>
<accession>A0A2P8AJI1</accession>
<dbReference type="Gene3D" id="1.10.510.10">
    <property type="entry name" value="Transferase(Phosphotransferase) domain 1"/>
    <property type="match status" value="1"/>
</dbReference>
<dbReference type="EC" id="2.7.11.1" evidence="2"/>
<organism evidence="13 14">
    <name type="scientific">Elsinoe australis</name>
    <dbReference type="NCBI Taxonomy" id="40998"/>
    <lineage>
        <taxon>Eukaryota</taxon>
        <taxon>Fungi</taxon>
        <taxon>Dikarya</taxon>
        <taxon>Ascomycota</taxon>
        <taxon>Pezizomycotina</taxon>
        <taxon>Dothideomycetes</taxon>
        <taxon>Dothideomycetidae</taxon>
        <taxon>Myriangiales</taxon>
        <taxon>Elsinoaceae</taxon>
        <taxon>Elsinoe</taxon>
    </lineage>
</organism>
<keyword evidence="3" id="KW-0723">Serine/threonine-protein kinase</keyword>
<gene>
    <name evidence="13" type="ORF">B9Z65_782</name>
</gene>
<dbReference type="PROSITE" id="PS00108">
    <property type="entry name" value="PROTEIN_KINASE_ST"/>
    <property type="match status" value="1"/>
</dbReference>
<evidence type="ECO:0000256" key="2">
    <source>
        <dbReference type="ARBA" id="ARBA00012513"/>
    </source>
</evidence>
<feature type="region of interest" description="Disordered" evidence="11">
    <location>
        <begin position="832"/>
        <end position="883"/>
    </location>
</feature>
<feature type="domain" description="Protein kinase" evidence="12">
    <location>
        <begin position="43"/>
        <end position="311"/>
    </location>
</feature>
<evidence type="ECO:0000256" key="7">
    <source>
        <dbReference type="ARBA" id="ARBA00022840"/>
    </source>
</evidence>
<evidence type="ECO:0000256" key="3">
    <source>
        <dbReference type="ARBA" id="ARBA00022527"/>
    </source>
</evidence>
<dbReference type="Proteomes" id="UP000243723">
    <property type="component" value="Unassembled WGS sequence"/>
</dbReference>
<name>A0A2P8AJI1_9PEZI</name>
<feature type="compositionally biased region" description="Polar residues" evidence="11">
    <location>
        <begin position="773"/>
        <end position="784"/>
    </location>
</feature>
<sequence>MDPSHLDPFSAADPRTKQAQDAKDMQQIVLERSNRAGTTAPPYEFLELIGKGSFGRVYKCRHRVTREIVAVKIIDVDELDYRTENSMKDDAIVDFIKEVNTLKQVKDSNAKNINHIQEAFDLHSQLWIVSDYCSGGSVHTLMKCYDDPGLPEEFIIPIARELAIALKHVHEAGVIHRDLKCGNVLVSEDGNLQLCDFGVAAVMENDASKRSTIIGTPYWMAPEMHMHADTDEGYGQEIDCWAYGCTIFEMATGMPPYHNFHPQYLRSVLNTAPRLEGDNYPDELKEFVAFCLQERPENRPKAKQIVEHPYIANTEDKYPTSSLRNLIDKYIQWERKGGQRMSLFNALGAAAPQYGQKHEENDTWIFSTTDDFNKGYEQRYSQMIDSQMLDGIAQMDFADKVPQSIPAEIDLPGGPVKKLSPLELAKLEQKAQRGERYLERLFDIDKDPYDYDETKMVDEAQPVSDLPLRNLSGDDRSANRETLIDLDTSGLEMPPTFSFDFSDVPTLRGNRKSSMPLMNELEDDYYESQGQATKRATKDWKFPGFDANGGDRISKRATKDWKFPGFGSDGEQSKRATKDWKFPTLAADDNQDTKRATKDWRFPSFHEPIPEAPGSANRKTMDWTFPSFTSVPDAESDPEYSLSSRPLESADDDSFRPNLMRTATEPVTQAFGMNQPRQLSVDAALAAQRESKQMIDLDFGDSYQPTMNFDEPLNGSDIVRSTTPLSATASITSIDPFHLETEYGSSKPEEHRRYNSRRLQGSNGSIVDKRITRAQQPRQSSYGTHLTPRTRGASIDSTASSLIDEASEESAYARQYNRSIGAKMRDQLRVGLQRSASQTNRHSRNLTDESYGDADTDGPYLVNGTQHRVNKSSSTTLSYDTDSSMQDEPIMARTPASFPQLAGPHPGSLMEGASQEKLMEELDRMLETAEQALGYTGSVLRRREIELEGGELVDSATESGPIDMTSEEERELASFS</sequence>
<dbReference type="EMBL" id="NHZQ01000003">
    <property type="protein sequence ID" value="PSK60632.1"/>
    <property type="molecule type" value="Genomic_DNA"/>
</dbReference>